<evidence type="ECO:0000313" key="1">
    <source>
        <dbReference type="EMBL" id="PFH36770.1"/>
    </source>
</evidence>
<organism evidence="1 2">
    <name type="scientific">Besnoitia besnoiti</name>
    <name type="common">Apicomplexan protozoan</name>
    <dbReference type="NCBI Taxonomy" id="94643"/>
    <lineage>
        <taxon>Eukaryota</taxon>
        <taxon>Sar</taxon>
        <taxon>Alveolata</taxon>
        <taxon>Apicomplexa</taxon>
        <taxon>Conoidasida</taxon>
        <taxon>Coccidia</taxon>
        <taxon>Eucoccidiorida</taxon>
        <taxon>Eimeriorina</taxon>
        <taxon>Sarcocystidae</taxon>
        <taxon>Besnoitia</taxon>
    </lineage>
</organism>
<dbReference type="Proteomes" id="UP000224006">
    <property type="component" value="Chromosome III"/>
</dbReference>
<dbReference type="VEuPathDB" id="ToxoDB:BESB_049620"/>
<dbReference type="EMBL" id="NWUJ01000003">
    <property type="protein sequence ID" value="PFH36770.1"/>
    <property type="molecule type" value="Genomic_DNA"/>
</dbReference>
<accession>A0A2A9MMH3</accession>
<comment type="caution">
    <text evidence="1">The sequence shown here is derived from an EMBL/GenBank/DDBJ whole genome shotgun (WGS) entry which is preliminary data.</text>
</comment>
<sequence>MFLGGTAGWGTADCNSYVAGLEAWGETPASTVAQQYYNTGTLVGAMGCQGDSLGCVRASGEPGPVMRAPGQLVPGGLSSDPTSDIACAAQEAAEKGRREHAKRKGLIAASDAELSGGIFHDVDPAMVPADMLPVPMMADQAILTKGTLERHTFLAIGPLAGCTLRLRGPGDDDGFIDVEDEVEGCEALMQTDQERLVAAKQKAKAQLHEEDQEMLYFTPYVGNLPI</sequence>
<dbReference type="RefSeq" id="XP_029220779.1">
    <property type="nucleotide sequence ID" value="XM_029363413.1"/>
</dbReference>
<dbReference type="GeneID" id="40309892"/>
<gene>
    <name evidence="1" type="ORF">BESB_049620</name>
</gene>
<name>A0A2A9MMH3_BESBE</name>
<dbReference type="AlphaFoldDB" id="A0A2A9MMH3"/>
<dbReference type="KEGG" id="bbes:BESB_049620"/>
<proteinExistence type="predicted"/>
<keyword evidence="2" id="KW-1185">Reference proteome</keyword>
<reference evidence="1 2" key="1">
    <citation type="submission" date="2017-09" db="EMBL/GenBank/DDBJ databases">
        <title>Genome sequencing of Besnoitia besnoiti strain Bb-Ger1.</title>
        <authorList>
            <person name="Schares G."/>
            <person name="Venepally P."/>
            <person name="Lorenzi H.A."/>
        </authorList>
    </citation>
    <scope>NUCLEOTIDE SEQUENCE [LARGE SCALE GENOMIC DNA]</scope>
    <source>
        <strain evidence="1 2">Bb-Ger1</strain>
    </source>
</reference>
<evidence type="ECO:0000313" key="2">
    <source>
        <dbReference type="Proteomes" id="UP000224006"/>
    </source>
</evidence>
<protein>
    <submittedName>
        <fullName evidence="1">RNA recognition motif-containing protein</fullName>
    </submittedName>
</protein>